<accession>A0A4R3MVA0</accession>
<organism evidence="2 3">
    <name type="scientific">Natranaerovirga pectinivora</name>
    <dbReference type="NCBI Taxonomy" id="682400"/>
    <lineage>
        <taxon>Bacteria</taxon>
        <taxon>Bacillati</taxon>
        <taxon>Bacillota</taxon>
        <taxon>Clostridia</taxon>
        <taxon>Lachnospirales</taxon>
        <taxon>Natranaerovirgaceae</taxon>
        <taxon>Natranaerovirga</taxon>
    </lineage>
</organism>
<dbReference type="InterPro" id="IPR013216">
    <property type="entry name" value="Methyltransf_11"/>
</dbReference>
<sequence>MEGKENMITVYDQIGKTYDTTRKADPEIVNRLYYHLQLDKGAAVLDIGCGTGNYTVALNQKGLSMTGMDISSTMIDSAQAKKPDMNWVKGDSSCIPFEDFSFDGAISSLVIHHYNDLEGPFQEAYRIINNGRYVILTSSPEQMRNYWLVEYFPKAMESSWLQMPSVEKTTENLRRVGFTIVGTETFMIQPSLQDFFLYSGKYNPKIYLDPIVRKGISTFASLADKEEIRKGCQRLREDMESGRISEILSKYSSMNGDYVFIVAQRQVAIKQGGVK</sequence>
<dbReference type="EMBL" id="SMAL01000001">
    <property type="protein sequence ID" value="TCT17236.1"/>
    <property type="molecule type" value="Genomic_DNA"/>
</dbReference>
<reference evidence="2 3" key="1">
    <citation type="submission" date="2019-03" db="EMBL/GenBank/DDBJ databases">
        <title>Genomic Encyclopedia of Type Strains, Phase IV (KMG-IV): sequencing the most valuable type-strain genomes for metagenomic binning, comparative biology and taxonomic classification.</title>
        <authorList>
            <person name="Goeker M."/>
        </authorList>
    </citation>
    <scope>NUCLEOTIDE SEQUENCE [LARGE SCALE GENOMIC DNA]</scope>
    <source>
        <strain evidence="2 3">DSM 24629</strain>
    </source>
</reference>
<keyword evidence="3" id="KW-1185">Reference proteome</keyword>
<dbReference type="AlphaFoldDB" id="A0A4R3MVA0"/>
<dbReference type="CDD" id="cd02440">
    <property type="entry name" value="AdoMet_MTases"/>
    <property type="match status" value="1"/>
</dbReference>
<comment type="caution">
    <text evidence="2">The sequence shown here is derived from an EMBL/GenBank/DDBJ whole genome shotgun (WGS) entry which is preliminary data.</text>
</comment>
<dbReference type="Gene3D" id="3.40.50.150">
    <property type="entry name" value="Vaccinia Virus protein VP39"/>
    <property type="match status" value="1"/>
</dbReference>
<evidence type="ECO:0000313" key="3">
    <source>
        <dbReference type="Proteomes" id="UP000294902"/>
    </source>
</evidence>
<proteinExistence type="predicted"/>
<keyword evidence="2" id="KW-0489">Methyltransferase</keyword>
<protein>
    <submittedName>
        <fullName evidence="2">Ubiquinone/menaquinone biosynthesis C-methylase UbiE</fullName>
    </submittedName>
</protein>
<dbReference type="SUPFAM" id="SSF53335">
    <property type="entry name" value="S-adenosyl-L-methionine-dependent methyltransferases"/>
    <property type="match status" value="1"/>
</dbReference>
<keyword evidence="2" id="KW-0808">Transferase</keyword>
<dbReference type="InterPro" id="IPR029063">
    <property type="entry name" value="SAM-dependent_MTases_sf"/>
</dbReference>
<name>A0A4R3MVA0_9FIRM</name>
<evidence type="ECO:0000259" key="1">
    <source>
        <dbReference type="Pfam" id="PF08241"/>
    </source>
</evidence>
<dbReference type="Pfam" id="PF08241">
    <property type="entry name" value="Methyltransf_11"/>
    <property type="match status" value="1"/>
</dbReference>
<gene>
    <name evidence="2" type="ORF">EDC18_101534</name>
</gene>
<dbReference type="PANTHER" id="PTHR43861:SF1">
    <property type="entry name" value="TRANS-ACONITATE 2-METHYLTRANSFERASE"/>
    <property type="match status" value="1"/>
</dbReference>
<dbReference type="Proteomes" id="UP000294902">
    <property type="component" value="Unassembled WGS sequence"/>
</dbReference>
<dbReference type="GO" id="GO:0008757">
    <property type="term" value="F:S-adenosylmethionine-dependent methyltransferase activity"/>
    <property type="evidence" value="ECO:0007669"/>
    <property type="project" value="InterPro"/>
</dbReference>
<dbReference type="PANTHER" id="PTHR43861">
    <property type="entry name" value="TRANS-ACONITATE 2-METHYLTRANSFERASE-RELATED"/>
    <property type="match status" value="1"/>
</dbReference>
<keyword evidence="2" id="KW-0830">Ubiquinone</keyword>
<dbReference type="GO" id="GO:0032259">
    <property type="term" value="P:methylation"/>
    <property type="evidence" value="ECO:0007669"/>
    <property type="project" value="UniProtKB-KW"/>
</dbReference>
<evidence type="ECO:0000313" key="2">
    <source>
        <dbReference type="EMBL" id="TCT17236.1"/>
    </source>
</evidence>
<feature type="domain" description="Methyltransferase type 11" evidence="1">
    <location>
        <begin position="45"/>
        <end position="135"/>
    </location>
</feature>